<keyword evidence="2" id="KW-1185">Reference proteome</keyword>
<dbReference type="AlphaFoldDB" id="A0AA36MZA6"/>
<evidence type="ECO:0000313" key="1">
    <source>
        <dbReference type="EMBL" id="CAJ1386159.1"/>
    </source>
</evidence>
<gene>
    <name evidence="1" type="ORF">EVOR1521_LOCUS12599</name>
</gene>
<sequence>MAAEHMAGLWRYAELAAGPLASRGSAFTLIARSCGAAKFSCEVGPLIACGSVSGLPGAIFRIFLMAGFPANIPLHLRMGGRLATSVQVHNDSAISFIPHLGLLTRPEPPQRSPDIISKASSFACDVHGAFFIEVSLDGTYWLSPCLNTRSGIQLTYQHLPVISALAPTLIIPKEDVQLNISGSLGFAGEVVSLQAAPLHPLPSKIRSLFQAEAELVAMGPTFVAQPHLEEVRLVFLADGSKMSLLENETSPVTALAASRDLILVARDTSAIYDSSGRFMANIPFAGSAAALAHGPELLWAVLGTEREVQVWQLRGLEENSDAESNWTDTSDSDVSDPPNFTVEFYASFQVNGTAGLRMAAQQEVLGILGADGLMQIWSLQGAAPRRLVSPALKAKLLLWALPTARNREVLPESRSGQRTIEETVEASGLQPWRVSALREQSLEARVDGSLRKPRVAVINARLYACLLASEENAEAYGSLTSSAFERTLRRCEELCYELNSAEQLLFKRPAL</sequence>
<protein>
    <submittedName>
        <fullName evidence="1">Uncharacterized protein</fullName>
    </submittedName>
</protein>
<comment type="caution">
    <text evidence="1">The sequence shown here is derived from an EMBL/GenBank/DDBJ whole genome shotgun (WGS) entry which is preliminary data.</text>
</comment>
<name>A0AA36MZA6_9DINO</name>
<accession>A0AA36MZA6</accession>
<dbReference type="EMBL" id="CAUJNA010001335">
    <property type="protein sequence ID" value="CAJ1386159.1"/>
    <property type="molecule type" value="Genomic_DNA"/>
</dbReference>
<dbReference type="Proteomes" id="UP001178507">
    <property type="component" value="Unassembled WGS sequence"/>
</dbReference>
<evidence type="ECO:0000313" key="2">
    <source>
        <dbReference type="Proteomes" id="UP001178507"/>
    </source>
</evidence>
<proteinExistence type="predicted"/>
<organism evidence="1 2">
    <name type="scientific">Effrenium voratum</name>
    <dbReference type="NCBI Taxonomy" id="2562239"/>
    <lineage>
        <taxon>Eukaryota</taxon>
        <taxon>Sar</taxon>
        <taxon>Alveolata</taxon>
        <taxon>Dinophyceae</taxon>
        <taxon>Suessiales</taxon>
        <taxon>Symbiodiniaceae</taxon>
        <taxon>Effrenium</taxon>
    </lineage>
</organism>
<reference evidence="1" key="1">
    <citation type="submission" date="2023-08" db="EMBL/GenBank/DDBJ databases">
        <authorList>
            <person name="Chen Y."/>
            <person name="Shah S."/>
            <person name="Dougan E. K."/>
            <person name="Thang M."/>
            <person name="Chan C."/>
        </authorList>
    </citation>
    <scope>NUCLEOTIDE SEQUENCE</scope>
</reference>